<dbReference type="SMART" id="SM00439">
    <property type="entry name" value="BAH"/>
    <property type="match status" value="1"/>
</dbReference>
<keyword evidence="1" id="KW-0694">RNA-binding</keyword>
<proteinExistence type="predicted"/>
<dbReference type="GO" id="GO:0003682">
    <property type="term" value="F:chromatin binding"/>
    <property type="evidence" value="ECO:0007669"/>
    <property type="project" value="InterPro"/>
</dbReference>
<dbReference type="SUPFAM" id="SSF54928">
    <property type="entry name" value="RNA-binding domain, RBD"/>
    <property type="match status" value="1"/>
</dbReference>
<evidence type="ECO:0000259" key="3">
    <source>
        <dbReference type="PROSITE" id="PS50102"/>
    </source>
</evidence>
<feature type="domain" description="RRM" evidence="3">
    <location>
        <begin position="350"/>
        <end position="433"/>
    </location>
</feature>
<evidence type="ECO:0000313" key="6">
    <source>
        <dbReference type="Proteomes" id="UP000634136"/>
    </source>
</evidence>
<dbReference type="OrthoDB" id="1896853at2759"/>
<evidence type="ECO:0000256" key="2">
    <source>
        <dbReference type="SAM" id="MobiDB-lite"/>
    </source>
</evidence>
<feature type="region of interest" description="Disordered" evidence="2">
    <location>
        <begin position="205"/>
        <end position="227"/>
    </location>
</feature>
<dbReference type="PROSITE" id="PS50102">
    <property type="entry name" value="RRM"/>
    <property type="match status" value="1"/>
</dbReference>
<sequence length="524" mass="61178">MSRSTEANVEDEIDFKWGNKRGVGVKNKDVQFYESFTYEGVEYFLNDCAYFYQTGDFETSIGKLVRIFETPTHEKKVKVVWLFRPSEIRNYLGDYQPHWNELFLACGEGNGLSNVNSVEAIIGKCNVVCTAKDKRNCEPSEADLKMADFFFSCAFDVGRLVIVDKFADVIGGIKVEQFFNKKKVQNQKISNPKPRPKIVIKKRTDHLSKPHNQAEVRPENVMPKQTSLKSFPYKKRKFLEDNLCNNRSKESNGEEGFDENRNERDCKKRKITLGDNLCNNRGKESHGEENLDKDRKERFCKVAPQLKLDKIVNNGGEFMEVTRRPGDEKRKWFKQLPWEERLRKAQELGSLILLNNLDPSYTSYEVEDLVWHALNERVEARMIEWSSTSNPHYGRAFVIFKTKDAAESAISRLCTRCLILGDGRAVTAEKGTVREPGEQAKFFGHLVMDRFGFQKQREEMRNAVSTSHCSQPNTLEYSMATDWRTLQRRSDVWWKRLYQRQMGEMQEVQRRLKREEIQEVQRET</sequence>
<accession>A0A834WEM5</accession>
<dbReference type="Gene3D" id="2.30.30.490">
    <property type="match status" value="1"/>
</dbReference>
<organism evidence="5 6">
    <name type="scientific">Senna tora</name>
    <dbReference type="NCBI Taxonomy" id="362788"/>
    <lineage>
        <taxon>Eukaryota</taxon>
        <taxon>Viridiplantae</taxon>
        <taxon>Streptophyta</taxon>
        <taxon>Embryophyta</taxon>
        <taxon>Tracheophyta</taxon>
        <taxon>Spermatophyta</taxon>
        <taxon>Magnoliopsida</taxon>
        <taxon>eudicotyledons</taxon>
        <taxon>Gunneridae</taxon>
        <taxon>Pentapetalae</taxon>
        <taxon>rosids</taxon>
        <taxon>fabids</taxon>
        <taxon>Fabales</taxon>
        <taxon>Fabaceae</taxon>
        <taxon>Caesalpinioideae</taxon>
        <taxon>Cassia clade</taxon>
        <taxon>Senna</taxon>
    </lineage>
</organism>
<feature type="compositionally biased region" description="Basic and acidic residues" evidence="2">
    <location>
        <begin position="205"/>
        <end position="218"/>
    </location>
</feature>
<evidence type="ECO:0000313" key="5">
    <source>
        <dbReference type="EMBL" id="KAF7814339.1"/>
    </source>
</evidence>
<dbReference type="InterPro" id="IPR000504">
    <property type="entry name" value="RRM_dom"/>
</dbReference>
<dbReference type="Proteomes" id="UP000634136">
    <property type="component" value="Unassembled WGS sequence"/>
</dbReference>
<dbReference type="InterPro" id="IPR035979">
    <property type="entry name" value="RBD_domain_sf"/>
</dbReference>
<dbReference type="PANTHER" id="PTHR47073">
    <property type="entry name" value="PROTEIN ANTI-SILENCING 1"/>
    <property type="match status" value="1"/>
</dbReference>
<dbReference type="InterPro" id="IPR043151">
    <property type="entry name" value="BAH_sf"/>
</dbReference>
<dbReference type="EMBL" id="JAAIUW010000009">
    <property type="protein sequence ID" value="KAF7814339.1"/>
    <property type="molecule type" value="Genomic_DNA"/>
</dbReference>
<evidence type="ECO:0000256" key="1">
    <source>
        <dbReference type="PROSITE-ProRule" id="PRU00176"/>
    </source>
</evidence>
<name>A0A834WEM5_9FABA</name>
<dbReference type="Pfam" id="PF01426">
    <property type="entry name" value="BAH"/>
    <property type="match status" value="1"/>
</dbReference>
<reference evidence="5" key="1">
    <citation type="submission" date="2020-09" db="EMBL/GenBank/DDBJ databases">
        <title>Genome-Enabled Discovery of Anthraquinone Biosynthesis in Senna tora.</title>
        <authorList>
            <person name="Kang S.-H."/>
            <person name="Pandey R.P."/>
            <person name="Lee C.-M."/>
            <person name="Sim J.-S."/>
            <person name="Jeong J.-T."/>
            <person name="Choi B.-S."/>
            <person name="Jung M."/>
            <person name="Ginzburg D."/>
            <person name="Zhao K."/>
            <person name="Won S.Y."/>
            <person name="Oh T.-J."/>
            <person name="Yu Y."/>
            <person name="Kim N.-H."/>
            <person name="Lee O.R."/>
            <person name="Lee T.-H."/>
            <person name="Bashyal P."/>
            <person name="Kim T.-S."/>
            <person name="Lee W.-H."/>
            <person name="Kawkins C."/>
            <person name="Kim C.-K."/>
            <person name="Kim J.S."/>
            <person name="Ahn B.O."/>
            <person name="Rhee S.Y."/>
            <person name="Sohng J.K."/>
        </authorList>
    </citation>
    <scope>NUCLEOTIDE SEQUENCE</scope>
    <source>
        <tissue evidence="5">Leaf</tissue>
    </source>
</reference>
<dbReference type="PANTHER" id="PTHR47073:SF5">
    <property type="entry name" value="BAH DOMAIN PROTEIN"/>
    <property type="match status" value="1"/>
</dbReference>
<dbReference type="AlphaFoldDB" id="A0A834WEM5"/>
<evidence type="ECO:0000259" key="4">
    <source>
        <dbReference type="PROSITE" id="PS51038"/>
    </source>
</evidence>
<feature type="domain" description="BAH" evidence="4">
    <location>
        <begin position="41"/>
        <end position="166"/>
    </location>
</feature>
<dbReference type="FunFam" id="2.30.30.490:FF:000017">
    <property type="entry name" value="Bromo-adjacent homology (BAH) domain-containing protein"/>
    <property type="match status" value="1"/>
</dbReference>
<dbReference type="GO" id="GO:0003723">
    <property type="term" value="F:RNA binding"/>
    <property type="evidence" value="ECO:0007669"/>
    <property type="project" value="UniProtKB-UniRule"/>
</dbReference>
<keyword evidence="6" id="KW-1185">Reference proteome</keyword>
<dbReference type="InterPro" id="IPR001025">
    <property type="entry name" value="BAH_dom"/>
</dbReference>
<comment type="caution">
    <text evidence="5">The sequence shown here is derived from an EMBL/GenBank/DDBJ whole genome shotgun (WGS) entry which is preliminary data.</text>
</comment>
<gene>
    <name evidence="5" type="ORF">G2W53_028308</name>
</gene>
<dbReference type="PROSITE" id="PS51038">
    <property type="entry name" value="BAH"/>
    <property type="match status" value="1"/>
</dbReference>
<protein>
    <submittedName>
        <fullName evidence="5">Protein ANTI-SILENCING 1 isoform X1</fullName>
    </submittedName>
</protein>